<dbReference type="EMBL" id="JAGSXJ010000002">
    <property type="protein sequence ID" value="KAH6695399.1"/>
    <property type="molecule type" value="Genomic_DNA"/>
</dbReference>
<evidence type="ECO:0000256" key="3">
    <source>
        <dbReference type="ARBA" id="ARBA00022989"/>
    </source>
</evidence>
<feature type="region of interest" description="Disordered" evidence="6">
    <location>
        <begin position="387"/>
        <end position="423"/>
    </location>
</feature>
<keyword evidence="2 7" id="KW-0812">Transmembrane</keyword>
<feature type="transmembrane region" description="Helical" evidence="7">
    <location>
        <begin position="603"/>
        <end position="622"/>
    </location>
</feature>
<evidence type="ECO:0000256" key="6">
    <source>
        <dbReference type="SAM" id="MobiDB-lite"/>
    </source>
</evidence>
<dbReference type="PANTHER" id="PTHR28538">
    <property type="entry name" value="INTEGRAL INNER NUCLEAR MEMBRANE PROTEIN IMA1"/>
    <property type="match status" value="1"/>
</dbReference>
<evidence type="ECO:0000256" key="4">
    <source>
        <dbReference type="ARBA" id="ARBA00023136"/>
    </source>
</evidence>
<gene>
    <name evidence="9" type="ORF">F5X68DRAFT_198377</name>
</gene>
<comment type="caution">
    <text evidence="9">The sequence shown here is derived from an EMBL/GenBank/DDBJ whole genome shotgun (WGS) entry which is preliminary data.</text>
</comment>
<organism evidence="9 10">
    <name type="scientific">Plectosphaerella plurivora</name>
    <dbReference type="NCBI Taxonomy" id="936078"/>
    <lineage>
        <taxon>Eukaryota</taxon>
        <taxon>Fungi</taxon>
        <taxon>Dikarya</taxon>
        <taxon>Ascomycota</taxon>
        <taxon>Pezizomycotina</taxon>
        <taxon>Sordariomycetes</taxon>
        <taxon>Hypocreomycetidae</taxon>
        <taxon>Glomerellales</taxon>
        <taxon>Plectosphaerellaceae</taxon>
        <taxon>Plectosphaerella</taxon>
    </lineage>
</organism>
<dbReference type="GO" id="GO:0005637">
    <property type="term" value="C:nuclear inner membrane"/>
    <property type="evidence" value="ECO:0007669"/>
    <property type="project" value="UniProtKB-SubCell"/>
</dbReference>
<dbReference type="GO" id="GO:0044732">
    <property type="term" value="C:mitotic spindle pole body"/>
    <property type="evidence" value="ECO:0007669"/>
    <property type="project" value="TreeGrafter"/>
</dbReference>
<dbReference type="AlphaFoldDB" id="A0A9P8VIZ1"/>
<evidence type="ECO:0000313" key="9">
    <source>
        <dbReference type="EMBL" id="KAH6695399.1"/>
    </source>
</evidence>
<feature type="compositionally biased region" description="Gly residues" evidence="6">
    <location>
        <begin position="396"/>
        <end position="405"/>
    </location>
</feature>
<feature type="transmembrane region" description="Helical" evidence="7">
    <location>
        <begin position="634"/>
        <end position="654"/>
    </location>
</feature>
<dbReference type="GO" id="GO:0071765">
    <property type="term" value="P:nuclear inner membrane organization"/>
    <property type="evidence" value="ECO:0007669"/>
    <property type="project" value="InterPro"/>
</dbReference>
<reference evidence="9" key="1">
    <citation type="journal article" date="2021" name="Nat. Commun.">
        <title>Genetic determinants of endophytism in the Arabidopsis root mycobiome.</title>
        <authorList>
            <person name="Mesny F."/>
            <person name="Miyauchi S."/>
            <person name="Thiergart T."/>
            <person name="Pickel B."/>
            <person name="Atanasova L."/>
            <person name="Karlsson M."/>
            <person name="Huettel B."/>
            <person name="Barry K.W."/>
            <person name="Haridas S."/>
            <person name="Chen C."/>
            <person name="Bauer D."/>
            <person name="Andreopoulos W."/>
            <person name="Pangilinan J."/>
            <person name="LaButti K."/>
            <person name="Riley R."/>
            <person name="Lipzen A."/>
            <person name="Clum A."/>
            <person name="Drula E."/>
            <person name="Henrissat B."/>
            <person name="Kohler A."/>
            <person name="Grigoriev I.V."/>
            <person name="Martin F.M."/>
            <person name="Hacquard S."/>
        </authorList>
    </citation>
    <scope>NUCLEOTIDE SEQUENCE</scope>
    <source>
        <strain evidence="9">MPI-SDFR-AT-0117</strain>
    </source>
</reference>
<feature type="transmembrane region" description="Helical" evidence="7">
    <location>
        <begin position="674"/>
        <end position="693"/>
    </location>
</feature>
<dbReference type="PANTHER" id="PTHR28538:SF1">
    <property type="entry name" value="INTEGRAL INNER NUCLEAR MEMBRANE PROTEIN IMA1"/>
    <property type="match status" value="1"/>
</dbReference>
<evidence type="ECO:0000256" key="2">
    <source>
        <dbReference type="ARBA" id="ARBA00022692"/>
    </source>
</evidence>
<keyword evidence="10" id="KW-1185">Reference proteome</keyword>
<dbReference type="Proteomes" id="UP000770015">
    <property type="component" value="Unassembled WGS sequence"/>
</dbReference>
<evidence type="ECO:0000256" key="7">
    <source>
        <dbReference type="SAM" id="Phobius"/>
    </source>
</evidence>
<feature type="domain" description="Ima1 N-terminal" evidence="8">
    <location>
        <begin position="8"/>
        <end position="138"/>
    </location>
</feature>
<accession>A0A9P8VIZ1</accession>
<dbReference type="GO" id="GO:0034992">
    <property type="term" value="C:microtubule organizing center attachment site"/>
    <property type="evidence" value="ECO:0007669"/>
    <property type="project" value="TreeGrafter"/>
</dbReference>
<evidence type="ECO:0000313" key="10">
    <source>
        <dbReference type="Proteomes" id="UP000770015"/>
    </source>
</evidence>
<proteinExistence type="predicted"/>
<keyword evidence="3 7" id="KW-1133">Transmembrane helix</keyword>
<keyword evidence="5" id="KW-0539">Nucleus</keyword>
<comment type="subcellular location">
    <subcellularLocation>
        <location evidence="1">Nucleus inner membrane</location>
        <topology evidence="1">Multi-pass membrane protein</topology>
    </subcellularLocation>
</comment>
<evidence type="ECO:0000259" key="8">
    <source>
        <dbReference type="Pfam" id="PF09779"/>
    </source>
</evidence>
<sequence length="698" mass="77364">MPRLGGSLSCFYCGKKSSVKFDGSIRDFVCLHCDATNYLDENGEITDPPVAKTTTAVEPAQYATIRQQPPVAATSSSQDIFCSTCQKNQHLFTASLAQYLPDDPDHPDYARLERDYYKYRKSLEQLYPQICADCFPKVQAQVDKAGYTARTDHLRRMMDKSRQRRATPKQWSPLDTIDTMGKWLWLSGLAAQLLWHLVLVSQASSSTSGSLRDPDEVPHWFSVWLAQVTLRLPAAQSLISWSIYVTLIGIWWNPRFVQVFRGFSKHVLGLSQWYAFQGLILAVRLGGREAAGHVAQSEVATSAKVSLHGLLAIITIACYWKGQTSVHIDTTPLFQSDTTPMPTPPRVKGPTKAVQKEDTQSLAGILDEIMHQQPAQQVMEIPTRSTRSPLAQSAGQGKGNIGMGGLALSERPPQYSEEMDWSPTQSKHRAFNDFGAPGRDKQGFNAAPANVDSGAFWYKVPPAPKAPLHKLATASTAVIREKPAESSSNFFLGRASNSAKPGVSGSIADNSKVDFAQPSFFAAPNSNNDPRNTLADILDSKFKLSLDDASDEGRTNSVNNQRKPYVKNTWGRFFDVILHAALLNNWWGATAYEETQPFTRRSMIITMTLAMLVNLHMLYTAITDLQVSIRKRKTLKGNVFLSVCEVITCGLLMIQIRTTPNARLLFDMRQTGIISMMIMGAHATAVYLGPMAVDDWTE</sequence>
<protein>
    <submittedName>
        <fullName evidence="9">Ima1 N-terminal domain-containing protein</fullName>
    </submittedName>
</protein>
<evidence type="ECO:0000256" key="5">
    <source>
        <dbReference type="ARBA" id="ARBA00023242"/>
    </source>
</evidence>
<name>A0A9P8VIZ1_9PEZI</name>
<dbReference type="InterPro" id="IPR018617">
    <property type="entry name" value="Ima1_N"/>
</dbReference>
<evidence type="ECO:0000256" key="1">
    <source>
        <dbReference type="ARBA" id="ARBA00004473"/>
    </source>
</evidence>
<dbReference type="GO" id="GO:0034506">
    <property type="term" value="C:chromosome, centromeric core domain"/>
    <property type="evidence" value="ECO:0007669"/>
    <property type="project" value="TreeGrafter"/>
</dbReference>
<dbReference type="OrthoDB" id="5966927at2759"/>
<keyword evidence="4 7" id="KW-0472">Membrane</keyword>
<dbReference type="InterPro" id="IPR042321">
    <property type="entry name" value="Ima1"/>
</dbReference>
<dbReference type="Pfam" id="PF09779">
    <property type="entry name" value="Ima1_N"/>
    <property type="match status" value="1"/>
</dbReference>